<dbReference type="GO" id="GO:0016787">
    <property type="term" value="F:hydrolase activity"/>
    <property type="evidence" value="ECO:0007669"/>
    <property type="project" value="UniProtKB-KW"/>
</dbReference>
<dbReference type="PANTHER" id="PTHR36183">
    <property type="entry name" value="BETA-GLUCURONIDASE"/>
    <property type="match status" value="1"/>
</dbReference>
<dbReference type="InterPro" id="IPR017853">
    <property type="entry name" value="GH"/>
</dbReference>
<evidence type="ECO:0000313" key="3">
    <source>
        <dbReference type="EMBL" id="OCH92578.1"/>
    </source>
</evidence>
<dbReference type="SUPFAM" id="SSF51445">
    <property type="entry name" value="(Trans)glycosidases"/>
    <property type="match status" value="1"/>
</dbReference>
<dbReference type="EMBL" id="KV722367">
    <property type="protein sequence ID" value="OCH92578.1"/>
    <property type="molecule type" value="Genomic_DNA"/>
</dbReference>
<keyword evidence="3" id="KW-0378">Hydrolase</keyword>
<feature type="chain" id="PRO_5034993328" evidence="1">
    <location>
        <begin position="22"/>
        <end position="680"/>
    </location>
</feature>
<proteinExistence type="predicted"/>
<keyword evidence="1" id="KW-0732">Signal</keyword>
<feature type="domain" description="Beta-glucuronidase C-terminal" evidence="2">
    <location>
        <begin position="481"/>
        <end position="591"/>
    </location>
</feature>
<protein>
    <submittedName>
        <fullName evidence="3">Glycoside hydrolase family 79 protein</fullName>
    </submittedName>
</protein>
<evidence type="ECO:0000313" key="4">
    <source>
        <dbReference type="Proteomes" id="UP000250043"/>
    </source>
</evidence>
<dbReference type="Proteomes" id="UP000250043">
    <property type="component" value="Unassembled WGS sequence"/>
</dbReference>
<dbReference type="Gene3D" id="3.20.20.80">
    <property type="entry name" value="Glycosidases"/>
    <property type="match status" value="1"/>
</dbReference>
<dbReference type="PANTHER" id="PTHR36183:SF2">
    <property type="entry name" value="BETA-GLUCURONIDASE C-TERMINAL DOMAIN-CONTAINING PROTEIN"/>
    <property type="match status" value="1"/>
</dbReference>
<dbReference type="OrthoDB" id="2796951at2759"/>
<accession>A0A8E2DP17</accession>
<keyword evidence="4" id="KW-1185">Reference proteome</keyword>
<dbReference type="AlphaFoldDB" id="A0A8E2DP17"/>
<evidence type="ECO:0000259" key="2">
    <source>
        <dbReference type="Pfam" id="PF16862"/>
    </source>
</evidence>
<name>A0A8E2DP17_9APHY</name>
<evidence type="ECO:0000256" key="1">
    <source>
        <dbReference type="SAM" id="SignalP"/>
    </source>
</evidence>
<dbReference type="InterPro" id="IPR052974">
    <property type="entry name" value="GH79_Enzymes"/>
</dbReference>
<reference evidence="3 4" key="1">
    <citation type="submission" date="2016-07" db="EMBL/GenBank/DDBJ databases">
        <title>Draft genome of the white-rot fungus Obba rivulosa 3A-2.</title>
        <authorList>
            <consortium name="DOE Joint Genome Institute"/>
            <person name="Miettinen O."/>
            <person name="Riley R."/>
            <person name="Acob R."/>
            <person name="Barry K."/>
            <person name="Cullen D."/>
            <person name="De Vries R."/>
            <person name="Hainaut M."/>
            <person name="Hatakka A."/>
            <person name="Henrissat B."/>
            <person name="Hilden K."/>
            <person name="Kuo R."/>
            <person name="Labutti K."/>
            <person name="Lipzen A."/>
            <person name="Makela M.R."/>
            <person name="Sandor L."/>
            <person name="Spatafora J.W."/>
            <person name="Grigoriev I.V."/>
            <person name="Hibbett D.S."/>
        </authorList>
    </citation>
    <scope>NUCLEOTIDE SEQUENCE [LARGE SCALE GENOMIC DNA]</scope>
    <source>
        <strain evidence="3 4">3A-2</strain>
    </source>
</reference>
<gene>
    <name evidence="3" type="ORF">OBBRIDRAFT_833361</name>
</gene>
<organism evidence="3 4">
    <name type="scientific">Obba rivulosa</name>
    <dbReference type="NCBI Taxonomy" id="1052685"/>
    <lineage>
        <taxon>Eukaryota</taxon>
        <taxon>Fungi</taxon>
        <taxon>Dikarya</taxon>
        <taxon>Basidiomycota</taxon>
        <taxon>Agaricomycotina</taxon>
        <taxon>Agaricomycetes</taxon>
        <taxon>Polyporales</taxon>
        <taxon>Gelatoporiaceae</taxon>
        <taxon>Obba</taxon>
    </lineage>
</organism>
<dbReference type="InterPro" id="IPR031728">
    <property type="entry name" value="GlcAase_C"/>
</dbReference>
<feature type="signal peptide" evidence="1">
    <location>
        <begin position="1"/>
        <end position="21"/>
    </location>
</feature>
<sequence>MLLPPALLALSAALLARAARGAVTVYGVQGALGVVTASGTPAYTSDTAAGTAVFDPATFAGPAAFNPVILAPPPPPPPGALSTDVLLQLPSSASDAQGFALSAPLAGPFLGFSIEMSIVNQVIGINSTYVQVPFLNLMALVAERSGGVHVRVGGNSQENATMVQSLPGGTVIAKAAVPGSATNTPDVFWSPELLYMLSNVSSLVDVKWYLGIPFNETTQLRLQIAEYGEAVLGQNILGFQVGNEPDLYVSHGHRPPGWNETNYFDEFGIVVDAVDGDTHIPMKGNLIGPSVSGTWTPEDIWNTGYIDAYASALGALAVEHYPDNNCAALYPDGGFGLPVNPQDVFANYLNHTSAQNLVARYVNSTSIAQSAGKPFLMFETNTASCGGFPGVSDSFGAALWGVDYAMQMAYANFSGALLHVGGQNNSNNPFTPPPTKMSFFEQWTVGPIFYSTLVVAEALGMSGASRVADLALNNGNIYTPGYGVWEDDQLARLVLLNFITDSSGASDYNVSFTLGGPQFGETSQVPPNITVKYLSAESVSVKENITWAGQTLGTRFQSDGTLQGEEQAVIIPCDQTTLQCVVSVPAPGAALVFLSDQALAESTPTTTQTFPTTAMTKTIKTASVAASVLATSNGDSGADRVSLSSTDKNGLTHANGASPFVNDALVATIASALLVMCIAV</sequence>
<dbReference type="Pfam" id="PF16862">
    <property type="entry name" value="Glyco_hydro_79C"/>
    <property type="match status" value="1"/>
</dbReference>